<gene>
    <name evidence="2" type="ORF">QBZ16_002977</name>
</gene>
<dbReference type="Gene3D" id="3.30.530.20">
    <property type="match status" value="1"/>
</dbReference>
<dbReference type="AlphaFoldDB" id="A0AAD9IKH3"/>
<dbReference type="PANTHER" id="PTHR33824">
    <property type="entry name" value="POLYKETIDE CYCLASE/DEHYDRASE AND LIPID TRANSPORT SUPERFAMILY PROTEIN"/>
    <property type="match status" value="1"/>
</dbReference>
<feature type="compositionally biased region" description="Acidic residues" evidence="1">
    <location>
        <begin position="249"/>
        <end position="269"/>
    </location>
</feature>
<feature type="region of interest" description="Disordered" evidence="1">
    <location>
        <begin position="243"/>
        <end position="269"/>
    </location>
</feature>
<evidence type="ECO:0000256" key="1">
    <source>
        <dbReference type="SAM" id="MobiDB-lite"/>
    </source>
</evidence>
<evidence type="ECO:0000313" key="3">
    <source>
        <dbReference type="Proteomes" id="UP001255856"/>
    </source>
</evidence>
<proteinExistence type="predicted"/>
<comment type="caution">
    <text evidence="2">The sequence shown here is derived from an EMBL/GenBank/DDBJ whole genome shotgun (WGS) entry which is preliminary data.</text>
</comment>
<dbReference type="SUPFAM" id="SSF55961">
    <property type="entry name" value="Bet v1-like"/>
    <property type="match status" value="1"/>
</dbReference>
<protein>
    <submittedName>
        <fullName evidence="2">Uncharacterized protein</fullName>
    </submittedName>
</protein>
<name>A0AAD9IKH3_PROWI</name>
<dbReference type="EMBL" id="JASFZW010000003">
    <property type="protein sequence ID" value="KAK2079286.1"/>
    <property type="molecule type" value="Genomic_DNA"/>
</dbReference>
<accession>A0AAD9IKH3</accession>
<evidence type="ECO:0000313" key="2">
    <source>
        <dbReference type="EMBL" id="KAK2079286.1"/>
    </source>
</evidence>
<keyword evidence="3" id="KW-1185">Reference proteome</keyword>
<dbReference type="InterPro" id="IPR023393">
    <property type="entry name" value="START-like_dom_sf"/>
</dbReference>
<dbReference type="CDD" id="cd07812">
    <property type="entry name" value="SRPBCC"/>
    <property type="match status" value="1"/>
</dbReference>
<dbReference type="InterPro" id="IPR047137">
    <property type="entry name" value="ORF3"/>
</dbReference>
<dbReference type="PANTHER" id="PTHR33824:SF7">
    <property type="entry name" value="POLYKETIDE CYCLASE_DEHYDRASE AND LIPID TRANSPORT SUPERFAMILY PROTEIN"/>
    <property type="match status" value="1"/>
</dbReference>
<sequence>MEGLEDETEVLPARFNGYRRSGAYTPFELIDYCEDGLRHEIKMVVDAPIEKCFAIWSDRLNWLQWFDMIEEVGFHEDDPGLVSAFYMYRWAKSPFLELYTTFRRTEEEPLVHILEEPVEGTPLVVAALFARAAAPDHDPAQQTVVTLRVSYLLATVLKEYAGELAVYADVQEKLKRSMERMAAFVEQVDEEELRRLRGEDKEMIAREFPKQRRRRQFREKVDAARHAEFRKVQEAVRRGDLANALDPEVALEEEEDLDVPVELDDADEP</sequence>
<dbReference type="Proteomes" id="UP001255856">
    <property type="component" value="Unassembled WGS sequence"/>
</dbReference>
<organism evidence="2 3">
    <name type="scientific">Prototheca wickerhamii</name>
    <dbReference type="NCBI Taxonomy" id="3111"/>
    <lineage>
        <taxon>Eukaryota</taxon>
        <taxon>Viridiplantae</taxon>
        <taxon>Chlorophyta</taxon>
        <taxon>core chlorophytes</taxon>
        <taxon>Trebouxiophyceae</taxon>
        <taxon>Chlorellales</taxon>
        <taxon>Chlorellaceae</taxon>
        <taxon>Prototheca</taxon>
    </lineage>
</organism>
<reference evidence="2" key="1">
    <citation type="submission" date="2021-01" db="EMBL/GenBank/DDBJ databases">
        <authorList>
            <person name="Eckstrom K.M.E."/>
        </authorList>
    </citation>
    <scope>NUCLEOTIDE SEQUENCE</scope>
    <source>
        <strain evidence="2">UVCC 0001</strain>
    </source>
</reference>